<name>A0AAW2RVP3_SESRA</name>
<dbReference type="PANTHER" id="PTHR31929">
    <property type="entry name" value="SAUR-LIKE AUXIN-RESPONSIVE PROTEIN FAMILY-RELATED"/>
    <property type="match status" value="1"/>
</dbReference>
<protein>
    <submittedName>
        <fullName evidence="2">Auxin-induced protein X10A</fullName>
    </submittedName>
</protein>
<dbReference type="InterPro" id="IPR003676">
    <property type="entry name" value="SAUR_fam"/>
</dbReference>
<dbReference type="GO" id="GO:0009733">
    <property type="term" value="P:response to auxin"/>
    <property type="evidence" value="ECO:0007669"/>
    <property type="project" value="InterPro"/>
</dbReference>
<dbReference type="Pfam" id="PF02519">
    <property type="entry name" value="Auxin_inducible"/>
    <property type="match status" value="1"/>
</dbReference>
<organism evidence="2">
    <name type="scientific">Sesamum radiatum</name>
    <name type="common">Black benniseed</name>
    <dbReference type="NCBI Taxonomy" id="300843"/>
    <lineage>
        <taxon>Eukaryota</taxon>
        <taxon>Viridiplantae</taxon>
        <taxon>Streptophyta</taxon>
        <taxon>Embryophyta</taxon>
        <taxon>Tracheophyta</taxon>
        <taxon>Spermatophyta</taxon>
        <taxon>Magnoliopsida</taxon>
        <taxon>eudicotyledons</taxon>
        <taxon>Gunneridae</taxon>
        <taxon>Pentapetalae</taxon>
        <taxon>asterids</taxon>
        <taxon>lamiids</taxon>
        <taxon>Lamiales</taxon>
        <taxon>Pedaliaceae</taxon>
        <taxon>Sesamum</taxon>
    </lineage>
</organism>
<sequence>MAFHMPRIIHAKRITQQSSYVPKGYVAVYVGDDKKRFVVPVTYMNHPSFQHLLNQAEEEFGFHHRTGGLTLPCTEDVFVDLTSHLNRS</sequence>
<gene>
    <name evidence="2" type="ORF">Sradi_2795000</name>
</gene>
<reference evidence="2" key="2">
    <citation type="journal article" date="2024" name="Plant">
        <title>Genomic evolution and insights into agronomic trait innovations of Sesamum species.</title>
        <authorList>
            <person name="Miao H."/>
            <person name="Wang L."/>
            <person name="Qu L."/>
            <person name="Liu H."/>
            <person name="Sun Y."/>
            <person name="Le M."/>
            <person name="Wang Q."/>
            <person name="Wei S."/>
            <person name="Zheng Y."/>
            <person name="Lin W."/>
            <person name="Duan Y."/>
            <person name="Cao H."/>
            <person name="Xiong S."/>
            <person name="Wang X."/>
            <person name="Wei L."/>
            <person name="Li C."/>
            <person name="Ma Q."/>
            <person name="Ju M."/>
            <person name="Zhao R."/>
            <person name="Li G."/>
            <person name="Mu C."/>
            <person name="Tian Q."/>
            <person name="Mei H."/>
            <person name="Zhang T."/>
            <person name="Gao T."/>
            <person name="Zhang H."/>
        </authorList>
    </citation>
    <scope>NUCLEOTIDE SEQUENCE</scope>
    <source>
        <strain evidence="2">G02</strain>
    </source>
</reference>
<dbReference type="AlphaFoldDB" id="A0AAW2RVP3"/>
<dbReference type="EMBL" id="JACGWJ010000012">
    <property type="protein sequence ID" value="KAL0384007.1"/>
    <property type="molecule type" value="Genomic_DNA"/>
</dbReference>
<accession>A0AAW2RVP3</accession>
<evidence type="ECO:0000256" key="1">
    <source>
        <dbReference type="ARBA" id="ARBA00006974"/>
    </source>
</evidence>
<comment type="similarity">
    <text evidence="1">Belongs to the ARG7 family.</text>
</comment>
<evidence type="ECO:0000313" key="2">
    <source>
        <dbReference type="EMBL" id="KAL0384007.1"/>
    </source>
</evidence>
<comment type="caution">
    <text evidence="2">The sequence shown here is derived from an EMBL/GenBank/DDBJ whole genome shotgun (WGS) entry which is preliminary data.</text>
</comment>
<proteinExistence type="inferred from homology"/>
<reference evidence="2" key="1">
    <citation type="submission" date="2020-06" db="EMBL/GenBank/DDBJ databases">
        <authorList>
            <person name="Li T."/>
            <person name="Hu X."/>
            <person name="Zhang T."/>
            <person name="Song X."/>
            <person name="Zhang H."/>
            <person name="Dai N."/>
            <person name="Sheng W."/>
            <person name="Hou X."/>
            <person name="Wei L."/>
        </authorList>
    </citation>
    <scope>NUCLEOTIDE SEQUENCE</scope>
    <source>
        <strain evidence="2">G02</strain>
        <tissue evidence="2">Leaf</tissue>
    </source>
</reference>